<feature type="compositionally biased region" description="Polar residues" evidence="1">
    <location>
        <begin position="292"/>
        <end position="301"/>
    </location>
</feature>
<reference evidence="3" key="1">
    <citation type="journal article" date="2023" name="Mol. Phylogenet. Evol.">
        <title>Genome-scale phylogeny and comparative genomics of the fungal order Sordariales.</title>
        <authorList>
            <person name="Hensen N."/>
            <person name="Bonometti L."/>
            <person name="Westerberg I."/>
            <person name="Brannstrom I.O."/>
            <person name="Guillou S."/>
            <person name="Cros-Aarteil S."/>
            <person name="Calhoun S."/>
            <person name="Haridas S."/>
            <person name="Kuo A."/>
            <person name="Mondo S."/>
            <person name="Pangilinan J."/>
            <person name="Riley R."/>
            <person name="LaButti K."/>
            <person name="Andreopoulos B."/>
            <person name="Lipzen A."/>
            <person name="Chen C."/>
            <person name="Yan M."/>
            <person name="Daum C."/>
            <person name="Ng V."/>
            <person name="Clum A."/>
            <person name="Steindorff A."/>
            <person name="Ohm R.A."/>
            <person name="Martin F."/>
            <person name="Silar P."/>
            <person name="Natvig D.O."/>
            <person name="Lalanne C."/>
            <person name="Gautier V."/>
            <person name="Ament-Velasquez S.L."/>
            <person name="Kruys A."/>
            <person name="Hutchinson M.I."/>
            <person name="Powell A.J."/>
            <person name="Barry K."/>
            <person name="Miller A.N."/>
            <person name="Grigoriev I.V."/>
            <person name="Debuchy R."/>
            <person name="Gladieux P."/>
            <person name="Hiltunen Thoren M."/>
            <person name="Johannesson H."/>
        </authorList>
    </citation>
    <scope>NUCLEOTIDE SEQUENCE</scope>
    <source>
        <strain evidence="3">PSN309</strain>
    </source>
</reference>
<protein>
    <recommendedName>
        <fullName evidence="2">RGS domain-containing protein</fullName>
    </recommendedName>
</protein>
<feature type="compositionally biased region" description="Low complexity" evidence="1">
    <location>
        <begin position="219"/>
        <end position="232"/>
    </location>
</feature>
<dbReference type="SMART" id="SM00315">
    <property type="entry name" value="RGS"/>
    <property type="match status" value="1"/>
</dbReference>
<evidence type="ECO:0000313" key="4">
    <source>
        <dbReference type="Proteomes" id="UP001302126"/>
    </source>
</evidence>
<comment type="caution">
    <text evidence="3">The sequence shown here is derived from an EMBL/GenBank/DDBJ whole genome shotgun (WGS) entry which is preliminary data.</text>
</comment>
<feature type="region of interest" description="Disordered" evidence="1">
    <location>
        <begin position="533"/>
        <end position="572"/>
    </location>
</feature>
<dbReference type="AlphaFoldDB" id="A0AAN6WYH5"/>
<proteinExistence type="predicted"/>
<dbReference type="Gene3D" id="1.10.167.10">
    <property type="entry name" value="Regulator of G-protein Signalling 4, domain 2"/>
    <property type="match status" value="1"/>
</dbReference>
<dbReference type="InterPro" id="IPR016137">
    <property type="entry name" value="RGS"/>
</dbReference>
<feature type="compositionally biased region" description="Pro residues" evidence="1">
    <location>
        <begin position="17"/>
        <end position="27"/>
    </location>
</feature>
<dbReference type="CDD" id="cd07440">
    <property type="entry name" value="RGS"/>
    <property type="match status" value="1"/>
</dbReference>
<keyword evidence="4" id="KW-1185">Reference proteome</keyword>
<sequence>MTRSRLRPLSPTLFTSPIPPPREPSPRPSSVLEDCDGESIMSTNSRPSSLALMPPAGLSGPMSPPSLRDILTDTASPPYTLGAFMAFLSQNHCLETLEFTMDAERYRTTYADAAGDWTGNMGDSNEHLCTLWQKLMHAYIQPCGTREVNLPSHVRDRLLSLPSVAVPPNPSELDEAVRIVYELMNDSVLGPFVASVAPQEEVAHDHRLPRSRLRIPKDSGASSSGEESRSPISGFLPMLNLAWASEPKSSSSSASDPNEHGGLSEDSGSASAPSPPTQEPMTPPTTPPTSDWGFSSTSPGSLQRAISAHNSGWKKMGAKLGLSRKGRNKRTHASSVTSAEVMPIPEESVTSDLDHPMTGTVSNLGEKVSTVVRAPRSSSDWEEPHPGQRYPVPTGTASNGLGDSRTCNGTPKIVMAAKAYAPYPERGSTSRRFLRPRLRTATLKPLKIPANSQEAAVKRVSYSSTQTNSSNLHPLVQSPAPAQTLDRVSSTRTVSPMYRCKTAEGVAKLPDDSGASSAESAVSSKHSSMRFSMTDFSGHLTPSPPLDESDQSSCMSLEADTSPGSISPDEDPYGWEAELDKKMAAGDISCCPTFQYRRAGGGKRSLLQKVLSLGPRDFGRSAMP</sequence>
<evidence type="ECO:0000313" key="3">
    <source>
        <dbReference type="EMBL" id="KAK4190286.1"/>
    </source>
</evidence>
<feature type="compositionally biased region" description="Pro residues" evidence="1">
    <location>
        <begin position="273"/>
        <end position="287"/>
    </location>
</feature>
<evidence type="ECO:0000256" key="1">
    <source>
        <dbReference type="SAM" id="MobiDB-lite"/>
    </source>
</evidence>
<evidence type="ECO:0000259" key="2">
    <source>
        <dbReference type="PROSITE" id="PS50132"/>
    </source>
</evidence>
<dbReference type="PROSITE" id="PS50132">
    <property type="entry name" value="RGS"/>
    <property type="match status" value="1"/>
</dbReference>
<feature type="region of interest" description="Disordered" evidence="1">
    <location>
        <begin position="200"/>
        <end position="232"/>
    </location>
</feature>
<feature type="region of interest" description="Disordered" evidence="1">
    <location>
        <begin position="1"/>
        <end position="49"/>
    </location>
</feature>
<feature type="compositionally biased region" description="Basic residues" evidence="1">
    <location>
        <begin position="322"/>
        <end position="332"/>
    </location>
</feature>
<dbReference type="PANTHER" id="PTHR10845:SF267">
    <property type="entry name" value="REGULATOR OF G PROTEIN SIGNALING DOMAIN PROTEIN (AFU_ORTHOLOGUE AFUA_6G06860)"/>
    <property type="match status" value="1"/>
</dbReference>
<gene>
    <name evidence="3" type="ORF">QBC35DRAFT_378186</name>
</gene>
<feature type="region of interest" description="Disordered" evidence="1">
    <location>
        <begin position="451"/>
        <end position="493"/>
    </location>
</feature>
<dbReference type="PANTHER" id="PTHR10845">
    <property type="entry name" value="REGULATOR OF G PROTEIN SIGNALING"/>
    <property type="match status" value="1"/>
</dbReference>
<dbReference type="Proteomes" id="UP001302126">
    <property type="component" value="Unassembled WGS sequence"/>
</dbReference>
<feature type="region of interest" description="Disordered" evidence="1">
    <location>
        <begin position="247"/>
        <end position="405"/>
    </location>
</feature>
<dbReference type="EMBL" id="MU864367">
    <property type="protein sequence ID" value="KAK4190286.1"/>
    <property type="molecule type" value="Genomic_DNA"/>
</dbReference>
<dbReference type="InterPro" id="IPR036305">
    <property type="entry name" value="RGS_sf"/>
</dbReference>
<reference evidence="3" key="2">
    <citation type="submission" date="2023-05" db="EMBL/GenBank/DDBJ databases">
        <authorList>
            <consortium name="Lawrence Berkeley National Laboratory"/>
            <person name="Steindorff A."/>
            <person name="Hensen N."/>
            <person name="Bonometti L."/>
            <person name="Westerberg I."/>
            <person name="Brannstrom I.O."/>
            <person name="Guillou S."/>
            <person name="Cros-Aarteil S."/>
            <person name="Calhoun S."/>
            <person name="Haridas S."/>
            <person name="Kuo A."/>
            <person name="Mondo S."/>
            <person name="Pangilinan J."/>
            <person name="Riley R."/>
            <person name="Labutti K."/>
            <person name="Andreopoulos B."/>
            <person name="Lipzen A."/>
            <person name="Chen C."/>
            <person name="Yanf M."/>
            <person name="Daum C."/>
            <person name="Ng V."/>
            <person name="Clum A."/>
            <person name="Ohm R."/>
            <person name="Martin F."/>
            <person name="Silar P."/>
            <person name="Natvig D."/>
            <person name="Lalanne C."/>
            <person name="Gautier V."/>
            <person name="Ament-Velasquez S.L."/>
            <person name="Kruys A."/>
            <person name="Hutchinson M.I."/>
            <person name="Powell A.J."/>
            <person name="Barry K."/>
            <person name="Miller A.N."/>
            <person name="Grigoriev I.V."/>
            <person name="Debuchy R."/>
            <person name="Gladieux P."/>
            <person name="Thoren M.H."/>
            <person name="Johannesson H."/>
        </authorList>
    </citation>
    <scope>NUCLEOTIDE SEQUENCE</scope>
    <source>
        <strain evidence="3">PSN309</strain>
    </source>
</reference>
<feature type="domain" description="RGS" evidence="2">
    <location>
        <begin position="84"/>
        <end position="195"/>
    </location>
</feature>
<dbReference type="InterPro" id="IPR044926">
    <property type="entry name" value="RGS_subdomain_2"/>
</dbReference>
<name>A0AAN6WYH5_9PEZI</name>
<dbReference type="SUPFAM" id="SSF48097">
    <property type="entry name" value="Regulator of G-protein signaling, RGS"/>
    <property type="match status" value="1"/>
</dbReference>
<dbReference type="Pfam" id="PF00615">
    <property type="entry name" value="RGS"/>
    <property type="match status" value="1"/>
</dbReference>
<feature type="compositionally biased region" description="Polar residues" evidence="1">
    <location>
        <begin position="461"/>
        <end position="472"/>
    </location>
</feature>
<accession>A0AAN6WYH5</accession>
<feature type="compositionally biased region" description="Polar residues" evidence="1">
    <location>
        <begin position="395"/>
        <end position="405"/>
    </location>
</feature>
<organism evidence="3 4">
    <name type="scientific">Podospora australis</name>
    <dbReference type="NCBI Taxonomy" id="1536484"/>
    <lineage>
        <taxon>Eukaryota</taxon>
        <taxon>Fungi</taxon>
        <taxon>Dikarya</taxon>
        <taxon>Ascomycota</taxon>
        <taxon>Pezizomycotina</taxon>
        <taxon>Sordariomycetes</taxon>
        <taxon>Sordariomycetidae</taxon>
        <taxon>Sordariales</taxon>
        <taxon>Podosporaceae</taxon>
        <taxon>Podospora</taxon>
    </lineage>
</organism>